<dbReference type="InterPro" id="IPR037200">
    <property type="entry name" value="Isy1_sf"/>
</dbReference>
<proteinExistence type="inferred from homology"/>
<evidence type="ECO:0000313" key="8">
    <source>
        <dbReference type="EMBL" id="PAV18211.1"/>
    </source>
</evidence>
<keyword evidence="3" id="KW-0507">mRNA processing</keyword>
<dbReference type="Gene3D" id="1.10.287.660">
    <property type="entry name" value="Helix hairpin bin"/>
    <property type="match status" value="1"/>
</dbReference>
<dbReference type="GO" id="GO:0071014">
    <property type="term" value="C:post-mRNA release spliceosomal complex"/>
    <property type="evidence" value="ECO:0007669"/>
    <property type="project" value="UniProtKB-ARBA"/>
</dbReference>
<evidence type="ECO:0000256" key="2">
    <source>
        <dbReference type="ARBA" id="ARBA00007002"/>
    </source>
</evidence>
<comment type="caution">
    <text evidence="8">The sequence shown here is derived from an EMBL/GenBank/DDBJ whole genome shotgun (WGS) entry which is preliminary data.</text>
</comment>
<evidence type="ECO:0000313" key="9">
    <source>
        <dbReference type="Proteomes" id="UP000217199"/>
    </source>
</evidence>
<evidence type="ECO:0000256" key="3">
    <source>
        <dbReference type="ARBA" id="ARBA00022664"/>
    </source>
</evidence>
<dbReference type="InterPro" id="IPR029012">
    <property type="entry name" value="Helix_hairpin_bin_sf"/>
</dbReference>
<accession>A0A286UF42</accession>
<evidence type="ECO:0000256" key="6">
    <source>
        <dbReference type="ARBA" id="ARBA00023242"/>
    </source>
</evidence>
<dbReference type="FunFam" id="1.10.287.660:FF:000001">
    <property type="entry name" value="pre-mRNA-splicing factor ISY1 homolog"/>
    <property type="match status" value="1"/>
</dbReference>
<protein>
    <submittedName>
        <fullName evidence="8">Pre-mRNA-splicing factor ISY1</fullName>
    </submittedName>
</protein>
<gene>
    <name evidence="8" type="ORF">PNOK_0669700</name>
</gene>
<organism evidence="8 9">
    <name type="scientific">Pyrrhoderma noxium</name>
    <dbReference type="NCBI Taxonomy" id="2282107"/>
    <lineage>
        <taxon>Eukaryota</taxon>
        <taxon>Fungi</taxon>
        <taxon>Dikarya</taxon>
        <taxon>Basidiomycota</taxon>
        <taxon>Agaricomycotina</taxon>
        <taxon>Agaricomycetes</taxon>
        <taxon>Hymenochaetales</taxon>
        <taxon>Hymenochaetaceae</taxon>
        <taxon>Pyrrhoderma</taxon>
    </lineage>
</organism>
<dbReference type="GO" id="GO:0000974">
    <property type="term" value="C:Prp19 complex"/>
    <property type="evidence" value="ECO:0007669"/>
    <property type="project" value="UniProtKB-ARBA"/>
</dbReference>
<dbReference type="OrthoDB" id="1739576at2759"/>
<dbReference type="InterPro" id="IPR009360">
    <property type="entry name" value="Isy1"/>
</dbReference>
<name>A0A286UF42_9AGAM</name>
<dbReference type="GO" id="GO:0000350">
    <property type="term" value="P:generation of catalytic spliceosome for second transesterification step"/>
    <property type="evidence" value="ECO:0007669"/>
    <property type="project" value="InterPro"/>
</dbReference>
<dbReference type="Proteomes" id="UP000217199">
    <property type="component" value="Unassembled WGS sequence"/>
</dbReference>
<evidence type="ECO:0000256" key="1">
    <source>
        <dbReference type="ARBA" id="ARBA00004123"/>
    </source>
</evidence>
<feature type="compositionally biased region" description="Polar residues" evidence="7">
    <location>
        <begin position="238"/>
        <end position="259"/>
    </location>
</feature>
<dbReference type="EMBL" id="NBII01000006">
    <property type="protein sequence ID" value="PAV18211.1"/>
    <property type="molecule type" value="Genomic_DNA"/>
</dbReference>
<comment type="subcellular location">
    <subcellularLocation>
        <location evidence="1">Nucleus</location>
    </subcellularLocation>
</comment>
<dbReference type="PANTHER" id="PTHR13021">
    <property type="entry name" value="PRE-MRNA-SPLICING FACTOR ISY1"/>
    <property type="match status" value="1"/>
</dbReference>
<feature type="region of interest" description="Disordered" evidence="7">
    <location>
        <begin position="206"/>
        <end position="260"/>
    </location>
</feature>
<keyword evidence="9" id="KW-1185">Reference proteome</keyword>
<evidence type="ECO:0000256" key="7">
    <source>
        <dbReference type="SAM" id="MobiDB-lite"/>
    </source>
</evidence>
<dbReference type="SUPFAM" id="SSF140102">
    <property type="entry name" value="ISY1 domain-like"/>
    <property type="match status" value="1"/>
</dbReference>
<dbReference type="Pfam" id="PF06246">
    <property type="entry name" value="Isy1"/>
    <property type="match status" value="1"/>
</dbReference>
<keyword evidence="6" id="KW-0539">Nucleus</keyword>
<keyword evidence="4" id="KW-0747">Spliceosome</keyword>
<dbReference type="FunCoup" id="A0A286UF42">
    <property type="interactions" value="552"/>
</dbReference>
<evidence type="ECO:0000256" key="5">
    <source>
        <dbReference type="ARBA" id="ARBA00023187"/>
    </source>
</evidence>
<sequence length="309" mass="35189">MARNEEKAQSMLYRFREAQAAELGLGTRSDRRPRMASSCKSLRECERWRGEILREVSRKVSKIQDAGLTDYEVRDLNDEINKLLREKRHWENQIVALGGANYRRNVAMLDDDGKEVPGTKGYKYFGRAKELPGVKELFQGRKKEEDEENQALAFYKKFQQQGPAYYGDLDEKDEQLIKFERKTEEEEWQEASSHIKEILGLQGDETISLPPRYSSSDSQKHNGADSGDVDMKPPETDPSGSETNGTSNHTAPDSKTTDVAYQSAQAAAAYIPFLTPDDLLPPKLPTREEMESIILGLRKRALVEEYFGQ</sequence>
<evidence type="ECO:0000256" key="4">
    <source>
        <dbReference type="ARBA" id="ARBA00022728"/>
    </source>
</evidence>
<reference evidence="8 9" key="1">
    <citation type="journal article" date="2017" name="Mol. Ecol.">
        <title>Comparative and population genomic landscape of Phellinus noxius: A hypervariable fungus causing root rot in trees.</title>
        <authorList>
            <person name="Chung C.L."/>
            <person name="Lee T.J."/>
            <person name="Akiba M."/>
            <person name="Lee H.H."/>
            <person name="Kuo T.H."/>
            <person name="Liu D."/>
            <person name="Ke H.M."/>
            <person name="Yokoi T."/>
            <person name="Roa M.B."/>
            <person name="Lu M.J."/>
            <person name="Chang Y.Y."/>
            <person name="Ann P.J."/>
            <person name="Tsai J.N."/>
            <person name="Chen C.Y."/>
            <person name="Tzean S.S."/>
            <person name="Ota Y."/>
            <person name="Hattori T."/>
            <person name="Sahashi N."/>
            <person name="Liou R.F."/>
            <person name="Kikuchi T."/>
            <person name="Tsai I.J."/>
        </authorList>
    </citation>
    <scope>NUCLEOTIDE SEQUENCE [LARGE SCALE GENOMIC DNA]</scope>
    <source>
        <strain evidence="8 9">FFPRI411160</strain>
    </source>
</reference>
<feature type="compositionally biased region" description="Basic and acidic residues" evidence="7">
    <location>
        <begin position="218"/>
        <end position="235"/>
    </location>
</feature>
<comment type="similarity">
    <text evidence="2">Belongs to the ISY1 family.</text>
</comment>
<keyword evidence="5" id="KW-0508">mRNA splicing</keyword>
<dbReference type="AlphaFoldDB" id="A0A286UF42"/>
<dbReference type="STRING" id="2282107.A0A286UF42"/>
<dbReference type="InParanoid" id="A0A286UF42"/>